<evidence type="ECO:0000313" key="2">
    <source>
        <dbReference type="EMBL" id="SDX86660.1"/>
    </source>
</evidence>
<keyword evidence="1" id="KW-1133">Transmembrane helix</keyword>
<keyword evidence="1" id="KW-0812">Transmembrane</keyword>
<dbReference type="RefSeq" id="WP_093267074.1">
    <property type="nucleotide sequence ID" value="NZ_FNOK01000016.1"/>
</dbReference>
<accession>A0A1H3F6V1</accession>
<proteinExistence type="predicted"/>
<dbReference type="Proteomes" id="UP000199529">
    <property type="component" value="Unassembled WGS sequence"/>
</dbReference>
<evidence type="ECO:0000313" key="3">
    <source>
        <dbReference type="Proteomes" id="UP000199529"/>
    </source>
</evidence>
<evidence type="ECO:0000256" key="1">
    <source>
        <dbReference type="SAM" id="Phobius"/>
    </source>
</evidence>
<keyword evidence="1" id="KW-0472">Membrane</keyword>
<organism evidence="2 3">
    <name type="scientific">Saccharopolyspora shandongensis</name>
    <dbReference type="NCBI Taxonomy" id="418495"/>
    <lineage>
        <taxon>Bacteria</taxon>
        <taxon>Bacillati</taxon>
        <taxon>Actinomycetota</taxon>
        <taxon>Actinomycetes</taxon>
        <taxon>Pseudonocardiales</taxon>
        <taxon>Pseudonocardiaceae</taxon>
        <taxon>Saccharopolyspora</taxon>
    </lineage>
</organism>
<dbReference type="STRING" id="418495.SAMN05216215_101697"/>
<name>A0A1H3F6V1_9PSEU</name>
<feature type="transmembrane region" description="Helical" evidence="1">
    <location>
        <begin position="12"/>
        <end position="34"/>
    </location>
</feature>
<keyword evidence="3" id="KW-1185">Reference proteome</keyword>
<sequence>MGGTMIHELTWAAVQHTLVVGAGPLLLALCYVAAGYVRSCSGQHAGAGQGATTVRQIQNSLAAEAESRFAQEYIGRHRLREQLHGRERQRSP</sequence>
<reference evidence="3" key="1">
    <citation type="submission" date="2016-10" db="EMBL/GenBank/DDBJ databases">
        <authorList>
            <person name="Varghese N."/>
            <person name="Submissions S."/>
        </authorList>
    </citation>
    <scope>NUCLEOTIDE SEQUENCE [LARGE SCALE GENOMIC DNA]</scope>
    <source>
        <strain evidence="3">CGMCC 4.3530</strain>
    </source>
</reference>
<gene>
    <name evidence="2" type="ORF">SAMN05216215_101697</name>
</gene>
<protein>
    <submittedName>
        <fullName evidence="2">Uncharacterized protein</fullName>
    </submittedName>
</protein>
<dbReference type="EMBL" id="FNOK01000016">
    <property type="protein sequence ID" value="SDX86660.1"/>
    <property type="molecule type" value="Genomic_DNA"/>
</dbReference>
<dbReference type="AlphaFoldDB" id="A0A1H3F6V1"/>